<organism evidence="6 7">
    <name type="scientific">Exilibacterium tricleocarpae</name>
    <dbReference type="NCBI Taxonomy" id="2591008"/>
    <lineage>
        <taxon>Bacteria</taxon>
        <taxon>Pseudomonadati</taxon>
        <taxon>Pseudomonadota</taxon>
        <taxon>Gammaproteobacteria</taxon>
        <taxon>Cellvibrionales</taxon>
        <taxon>Cellvibrionaceae</taxon>
        <taxon>Exilibacterium</taxon>
    </lineage>
</organism>
<feature type="domain" description="Mandelate racemase/muconate lactonizing enzyme C-terminal" evidence="5">
    <location>
        <begin position="186"/>
        <end position="291"/>
    </location>
</feature>
<dbReference type="Pfam" id="PF13378">
    <property type="entry name" value="MR_MLE_C"/>
    <property type="match status" value="1"/>
</dbReference>
<dbReference type="InterPro" id="IPR029065">
    <property type="entry name" value="Enolase_C-like"/>
</dbReference>
<keyword evidence="3" id="KW-0460">Magnesium</keyword>
<dbReference type="SFLD" id="SFLDS00001">
    <property type="entry name" value="Enolase"/>
    <property type="match status" value="1"/>
</dbReference>
<dbReference type="InterPro" id="IPR029017">
    <property type="entry name" value="Enolase-like_N"/>
</dbReference>
<dbReference type="CDD" id="cd03316">
    <property type="entry name" value="MR_like"/>
    <property type="match status" value="1"/>
</dbReference>
<comment type="caution">
    <text evidence="6">The sequence shown here is derived from an EMBL/GenBank/DDBJ whole genome shotgun (WGS) entry which is preliminary data.</text>
</comment>
<evidence type="ECO:0000256" key="4">
    <source>
        <dbReference type="SAM" id="SignalP"/>
    </source>
</evidence>
<accession>A0A545U826</accession>
<dbReference type="PROSITE" id="PS51318">
    <property type="entry name" value="TAT"/>
    <property type="match status" value="1"/>
</dbReference>
<name>A0A545U826_9GAMM</name>
<dbReference type="PANTHER" id="PTHR13794">
    <property type="entry name" value="ENOLASE SUPERFAMILY, MANDELATE RACEMASE"/>
    <property type="match status" value="1"/>
</dbReference>
<dbReference type="Gene3D" id="3.20.20.120">
    <property type="entry name" value="Enolase-like C-terminal domain"/>
    <property type="match status" value="1"/>
</dbReference>
<evidence type="ECO:0000256" key="3">
    <source>
        <dbReference type="ARBA" id="ARBA00022842"/>
    </source>
</evidence>
<feature type="signal peptide" evidence="4">
    <location>
        <begin position="1"/>
        <end position="30"/>
    </location>
</feature>
<comment type="cofactor">
    <cofactor evidence="1">
        <name>Mg(2+)</name>
        <dbReference type="ChEBI" id="CHEBI:18420"/>
    </cofactor>
</comment>
<dbReference type="SUPFAM" id="SSF54826">
    <property type="entry name" value="Enolase N-terminal domain-like"/>
    <property type="match status" value="1"/>
</dbReference>
<keyword evidence="2" id="KW-0479">Metal-binding</keyword>
<dbReference type="SUPFAM" id="SSF51604">
    <property type="entry name" value="Enolase C-terminal domain-like"/>
    <property type="match status" value="1"/>
</dbReference>
<dbReference type="GO" id="GO:0000287">
    <property type="term" value="F:magnesium ion binding"/>
    <property type="evidence" value="ECO:0007669"/>
    <property type="project" value="TreeGrafter"/>
</dbReference>
<dbReference type="GO" id="GO:0016052">
    <property type="term" value="P:carbohydrate catabolic process"/>
    <property type="evidence" value="ECO:0007669"/>
    <property type="project" value="TreeGrafter"/>
</dbReference>
<evidence type="ECO:0000313" key="6">
    <source>
        <dbReference type="EMBL" id="TQV85625.1"/>
    </source>
</evidence>
<dbReference type="AlphaFoldDB" id="A0A545U826"/>
<dbReference type="RefSeq" id="WP_142902476.1">
    <property type="nucleotide sequence ID" value="NZ_ML660087.1"/>
</dbReference>
<gene>
    <name evidence="6" type="ORF">FKG94_01900</name>
</gene>
<feature type="chain" id="PRO_5021820726" evidence="4">
    <location>
        <begin position="31"/>
        <end position="423"/>
    </location>
</feature>
<dbReference type="PANTHER" id="PTHR13794:SF58">
    <property type="entry name" value="MITOCHONDRIAL ENOLASE SUPERFAMILY MEMBER 1"/>
    <property type="match status" value="1"/>
</dbReference>
<dbReference type="Proteomes" id="UP000319732">
    <property type="component" value="Unassembled WGS sequence"/>
</dbReference>
<evidence type="ECO:0000313" key="7">
    <source>
        <dbReference type="Proteomes" id="UP000319732"/>
    </source>
</evidence>
<dbReference type="Gene3D" id="3.30.390.10">
    <property type="entry name" value="Enolase-like, N-terminal domain"/>
    <property type="match status" value="1"/>
</dbReference>
<dbReference type="EMBL" id="VHSG01000003">
    <property type="protein sequence ID" value="TQV85625.1"/>
    <property type="molecule type" value="Genomic_DNA"/>
</dbReference>
<dbReference type="OrthoDB" id="103536at2"/>
<dbReference type="SMART" id="SM00922">
    <property type="entry name" value="MR_MLE"/>
    <property type="match status" value="1"/>
</dbReference>
<dbReference type="GO" id="GO:0016836">
    <property type="term" value="F:hydro-lyase activity"/>
    <property type="evidence" value="ECO:0007669"/>
    <property type="project" value="TreeGrafter"/>
</dbReference>
<protein>
    <submittedName>
        <fullName evidence="6">Mandelate racemase/muconate lactonizing enzyme family protein</fullName>
    </submittedName>
</protein>
<dbReference type="InterPro" id="IPR006311">
    <property type="entry name" value="TAT_signal"/>
</dbReference>
<keyword evidence="4" id="KW-0732">Signal</keyword>
<keyword evidence="7" id="KW-1185">Reference proteome</keyword>
<dbReference type="InterPro" id="IPR046945">
    <property type="entry name" value="RHMD-like"/>
</dbReference>
<reference evidence="6 7" key="1">
    <citation type="submission" date="2019-06" db="EMBL/GenBank/DDBJ databases">
        <title>Whole genome sequence for Cellvibrionaceae sp. R142.</title>
        <authorList>
            <person name="Wang G."/>
        </authorList>
    </citation>
    <scope>NUCLEOTIDE SEQUENCE [LARGE SCALE GENOMIC DNA]</scope>
    <source>
        <strain evidence="6 7">R142</strain>
    </source>
</reference>
<dbReference type="InterPro" id="IPR036849">
    <property type="entry name" value="Enolase-like_C_sf"/>
</dbReference>
<evidence type="ECO:0000256" key="2">
    <source>
        <dbReference type="ARBA" id="ARBA00022723"/>
    </source>
</evidence>
<proteinExistence type="predicted"/>
<sequence>MRRPRQLTRRKLLRTGLTTGLLTTLPPVMAGEPVASAPLLTFPGQLPEFHHLPAQIPQPVILAAVELFEYHKTLFLRTRSTDGVEGIVKCNGRLQHHPTLFKNLVVPFFLGKDLRGLETLLANVPNYRRGYKFAGLPYWNSVGHLELSALDLLGKTANKSVGALLGKVIHRQLPFYLSSTRRDTTPAQEVAWLGKRVAETGAGAIKIKVGGRMSRNADAAPGRSQGLVALARKTFGERMVIYADANGSYDAPTAIRVGHMLQDHGVSFFEEPCPWQDFEMTRQVADALQMDVAGGEQDSSLPKWRWMIEHRALDIVQPDLLYNGGLIRCLAVARMAARAGLKVIPHAPRNDSEVSYTLHFASIVPNIGAHQEFQAAPPKDRYGYHPEFKIVDGVIPVPTTPGLGVVFDKEIWQKGKRLLYEKA</sequence>
<evidence type="ECO:0000256" key="1">
    <source>
        <dbReference type="ARBA" id="ARBA00001946"/>
    </source>
</evidence>
<evidence type="ECO:0000259" key="5">
    <source>
        <dbReference type="SMART" id="SM00922"/>
    </source>
</evidence>
<dbReference type="InterPro" id="IPR013342">
    <property type="entry name" value="Mandelate_racemase_C"/>
</dbReference>